<dbReference type="InterPro" id="IPR036526">
    <property type="entry name" value="C-N_Hydrolase_sf"/>
</dbReference>
<dbReference type="GO" id="GO:0005886">
    <property type="term" value="C:plasma membrane"/>
    <property type="evidence" value="ECO:0007669"/>
    <property type="project" value="UniProtKB-SubCell"/>
</dbReference>
<accession>A0A934MH32</accession>
<dbReference type="PANTHER" id="PTHR38686">
    <property type="entry name" value="APOLIPOPROTEIN N-ACYLTRANSFERASE"/>
    <property type="match status" value="1"/>
</dbReference>
<dbReference type="Gene3D" id="3.60.110.10">
    <property type="entry name" value="Carbon-nitrogen hydrolase"/>
    <property type="match status" value="1"/>
</dbReference>
<comment type="function">
    <text evidence="9">Catalyzes the phospholipid dependent N-acylation of the N-terminal cysteine of apolipoprotein, the last step in lipoprotein maturation.</text>
</comment>
<comment type="caution">
    <text evidence="11">The sequence shown here is derived from an EMBL/GenBank/DDBJ whole genome shotgun (WGS) entry which is preliminary data.</text>
</comment>
<evidence type="ECO:0000256" key="4">
    <source>
        <dbReference type="ARBA" id="ARBA00022679"/>
    </source>
</evidence>
<evidence type="ECO:0000256" key="6">
    <source>
        <dbReference type="ARBA" id="ARBA00022989"/>
    </source>
</evidence>
<comment type="catalytic activity">
    <reaction evidence="9">
        <text>N-terminal S-1,2-diacyl-sn-glyceryl-L-cysteinyl-[lipoprotein] + a glycerophospholipid = N-acyl-S-1,2-diacyl-sn-glyceryl-L-cysteinyl-[lipoprotein] + a 2-acyl-sn-glycero-3-phospholipid + H(+)</text>
        <dbReference type="Rhea" id="RHEA:48228"/>
        <dbReference type="Rhea" id="RHEA-COMP:14681"/>
        <dbReference type="Rhea" id="RHEA-COMP:14684"/>
        <dbReference type="ChEBI" id="CHEBI:15378"/>
        <dbReference type="ChEBI" id="CHEBI:136912"/>
        <dbReference type="ChEBI" id="CHEBI:140656"/>
        <dbReference type="ChEBI" id="CHEBI:140657"/>
        <dbReference type="ChEBI" id="CHEBI:140660"/>
        <dbReference type="EC" id="2.3.1.269"/>
    </reaction>
</comment>
<keyword evidence="3 9" id="KW-1003">Cell membrane</keyword>
<organism evidence="11 12">
    <name type="scientific">Acuticoccus mangrovi</name>
    <dbReference type="NCBI Taxonomy" id="2796142"/>
    <lineage>
        <taxon>Bacteria</taxon>
        <taxon>Pseudomonadati</taxon>
        <taxon>Pseudomonadota</taxon>
        <taxon>Alphaproteobacteria</taxon>
        <taxon>Hyphomicrobiales</taxon>
        <taxon>Amorphaceae</taxon>
        <taxon>Acuticoccus</taxon>
    </lineage>
</organism>
<dbReference type="InterPro" id="IPR003010">
    <property type="entry name" value="C-N_Hydrolase"/>
</dbReference>
<feature type="transmembrane region" description="Helical" evidence="9">
    <location>
        <begin position="107"/>
        <end position="130"/>
    </location>
</feature>
<feature type="transmembrane region" description="Helical" evidence="9">
    <location>
        <begin position="72"/>
        <end position="95"/>
    </location>
</feature>
<dbReference type="Pfam" id="PF20154">
    <property type="entry name" value="LNT_N"/>
    <property type="match status" value="1"/>
</dbReference>
<evidence type="ECO:0000256" key="1">
    <source>
        <dbReference type="ARBA" id="ARBA00004651"/>
    </source>
</evidence>
<evidence type="ECO:0000259" key="10">
    <source>
        <dbReference type="PROSITE" id="PS50263"/>
    </source>
</evidence>
<comment type="similarity">
    <text evidence="2 9">Belongs to the CN hydrolase family. Apolipoprotein N-acyltransferase subfamily.</text>
</comment>
<feature type="transmembrane region" description="Helical" evidence="9">
    <location>
        <begin position="48"/>
        <end position="65"/>
    </location>
</feature>
<dbReference type="PROSITE" id="PS50263">
    <property type="entry name" value="CN_HYDROLASE"/>
    <property type="match status" value="1"/>
</dbReference>
<name>A0A934MH32_9HYPH</name>
<feature type="transmembrane region" description="Helical" evidence="9">
    <location>
        <begin position="211"/>
        <end position="229"/>
    </location>
</feature>
<evidence type="ECO:0000256" key="5">
    <source>
        <dbReference type="ARBA" id="ARBA00022692"/>
    </source>
</evidence>
<feature type="transmembrane region" description="Helical" evidence="9">
    <location>
        <begin position="502"/>
        <end position="520"/>
    </location>
</feature>
<protein>
    <recommendedName>
        <fullName evidence="9">Apolipoprotein N-acyltransferase</fullName>
        <shortName evidence="9">ALP N-acyltransferase</shortName>
        <ecNumber evidence="9">2.3.1.269</ecNumber>
    </recommendedName>
</protein>
<keyword evidence="6 9" id="KW-1133">Transmembrane helix</keyword>
<dbReference type="AlphaFoldDB" id="A0A934MH32"/>
<feature type="domain" description="CN hydrolase" evidence="10">
    <location>
        <begin position="247"/>
        <end position="490"/>
    </location>
</feature>
<feature type="transmembrane region" description="Helical" evidence="9">
    <location>
        <begin position="21"/>
        <end position="42"/>
    </location>
</feature>
<dbReference type="RefSeq" id="WP_198883139.1">
    <property type="nucleotide sequence ID" value="NZ_JAEKJA010000013.1"/>
</dbReference>
<comment type="pathway">
    <text evidence="9">Protein modification; lipoprotein biosynthesis (N-acyl transfer).</text>
</comment>
<sequence>MRWPTVARMRMRGRAVARMLVRGRAVARPVAAVLSGAVVALALPPVDFVPAILGYTPFLLLLDAADGARRPVLARAVLGAAFGFGYHLAGLWWVGAAFLVDADTFGALLPLAVVGLPLLLAPLHALAAVAMGLAPPSPAWRVVGLAVALAATEWLRGVVLTGFPWNAAGLQLTGSSVALQGAAVVGLNGLSFVAVLLGASPVALIARGSRWLALPVVAVVVALAAYGSARLARAPSIDATQPRVRVVQPSVPQAHKWDPAESAAIWRRLLDLTASPTGDGAAVDVVIWPETAFPFIYRTPSVEQLDLAAALGGGAMLLAGAVELEATADGRRATNSLILVGSDGAPLARYDKNHLVPFGEYLPLKGVLSAIGLRQITEAVAAFDAGTDRQPIDIPGLAPALPLICYEVIFPHPEIADARWIVNVTNDAWFGDTPGPRQHLRHAQVRAVEDGLPVVRAANNGISAVIDPEGRFVGRLALDAVGVIDTGLPAPRSTLYRRLGDAPLFGLILVAAGAGAAAAARRRRGAMKG</sequence>
<dbReference type="CDD" id="cd07571">
    <property type="entry name" value="ALP_N-acyl_transferase"/>
    <property type="match status" value="1"/>
</dbReference>
<keyword evidence="12" id="KW-1185">Reference proteome</keyword>
<evidence type="ECO:0000256" key="3">
    <source>
        <dbReference type="ARBA" id="ARBA00022475"/>
    </source>
</evidence>
<reference evidence="11" key="1">
    <citation type="submission" date="2020-12" db="EMBL/GenBank/DDBJ databases">
        <title>Bacterial taxonomy.</title>
        <authorList>
            <person name="Pan X."/>
        </authorList>
    </citation>
    <scope>NUCLEOTIDE SEQUENCE</scope>
    <source>
        <strain evidence="11">B2012</strain>
    </source>
</reference>
<dbReference type="GO" id="GO:0016410">
    <property type="term" value="F:N-acyltransferase activity"/>
    <property type="evidence" value="ECO:0007669"/>
    <property type="project" value="UniProtKB-UniRule"/>
</dbReference>
<feature type="transmembrane region" description="Helical" evidence="9">
    <location>
        <begin position="142"/>
        <end position="165"/>
    </location>
</feature>
<evidence type="ECO:0000313" key="11">
    <source>
        <dbReference type="EMBL" id="MBJ3777238.1"/>
    </source>
</evidence>
<dbReference type="Pfam" id="PF00795">
    <property type="entry name" value="CN_hydrolase"/>
    <property type="match status" value="1"/>
</dbReference>
<evidence type="ECO:0000256" key="9">
    <source>
        <dbReference type="HAMAP-Rule" id="MF_01148"/>
    </source>
</evidence>
<dbReference type="EMBL" id="JAEKJA010000013">
    <property type="protein sequence ID" value="MBJ3777238.1"/>
    <property type="molecule type" value="Genomic_DNA"/>
</dbReference>
<keyword evidence="5 9" id="KW-0812">Transmembrane</keyword>
<keyword evidence="4 9" id="KW-0808">Transferase</keyword>
<dbReference type="InterPro" id="IPR004563">
    <property type="entry name" value="Apolipo_AcylTrfase"/>
</dbReference>
<evidence type="ECO:0000256" key="2">
    <source>
        <dbReference type="ARBA" id="ARBA00010065"/>
    </source>
</evidence>
<feature type="transmembrane region" description="Helical" evidence="9">
    <location>
        <begin position="177"/>
        <end position="199"/>
    </location>
</feature>
<comment type="subcellular location">
    <subcellularLocation>
        <location evidence="1 9">Cell membrane</location>
        <topology evidence="1 9">Multi-pass membrane protein</topology>
    </subcellularLocation>
</comment>
<dbReference type="NCBIfam" id="TIGR00546">
    <property type="entry name" value="lnt"/>
    <property type="match status" value="1"/>
</dbReference>
<dbReference type="PANTHER" id="PTHR38686:SF1">
    <property type="entry name" value="APOLIPOPROTEIN N-ACYLTRANSFERASE"/>
    <property type="match status" value="1"/>
</dbReference>
<dbReference type="GO" id="GO:0042158">
    <property type="term" value="P:lipoprotein biosynthetic process"/>
    <property type="evidence" value="ECO:0007669"/>
    <property type="project" value="UniProtKB-UniRule"/>
</dbReference>
<evidence type="ECO:0000256" key="8">
    <source>
        <dbReference type="ARBA" id="ARBA00023315"/>
    </source>
</evidence>
<keyword evidence="7 9" id="KW-0472">Membrane</keyword>
<evidence type="ECO:0000256" key="7">
    <source>
        <dbReference type="ARBA" id="ARBA00023136"/>
    </source>
</evidence>
<evidence type="ECO:0000313" key="12">
    <source>
        <dbReference type="Proteomes" id="UP000609531"/>
    </source>
</evidence>
<gene>
    <name evidence="9 11" type="primary">lnt</name>
    <name evidence="11" type="ORF">JCR33_16140</name>
</gene>
<dbReference type="EC" id="2.3.1.269" evidence="9"/>
<dbReference type="InterPro" id="IPR045378">
    <property type="entry name" value="LNT_N"/>
</dbReference>
<proteinExistence type="inferred from homology"/>
<dbReference type="SUPFAM" id="SSF56317">
    <property type="entry name" value="Carbon-nitrogen hydrolase"/>
    <property type="match status" value="1"/>
</dbReference>
<dbReference type="HAMAP" id="MF_01148">
    <property type="entry name" value="Lnt"/>
    <property type="match status" value="1"/>
</dbReference>
<dbReference type="Proteomes" id="UP000609531">
    <property type="component" value="Unassembled WGS sequence"/>
</dbReference>
<keyword evidence="8 9" id="KW-0012">Acyltransferase</keyword>